<accession>D3VQA4</accession>
<sequence>MSKVIELKGIYAKYNKKSDYILEDLNLNVESGEFIAIIGPSGVGKSTLFKVIVNALEISKGSVRLFGQNIYKTAKKDSNLTENKSEEAHISLEDWDTSRRAFVYDSNKQKLEDKIAKRQSCKNKKIFYKKQKKSIMSRIGFLTQKPNLINTENVYNNITRSISQYKNWFYKLFSIITKEQKINIFTKLDELGILDKAFYKVSDLSGGQQQRVEIAKLLVKNVDLILADEPTSNLDRLTSLEVLSLLREIANQGKTIIVNIHDLSLVKENFDRVIAIKNKTIVFDKKTKDVEQWELNSIIETKI</sequence>
<dbReference type="PANTHER" id="PTHR24220">
    <property type="entry name" value="IMPORT ATP-BINDING PROTEIN"/>
    <property type="match status" value="1"/>
</dbReference>
<evidence type="ECO:0000256" key="1">
    <source>
        <dbReference type="ARBA" id="ARBA00022741"/>
    </source>
</evidence>
<dbReference type="PROSITE" id="PS00211">
    <property type="entry name" value="ABC_TRANSPORTER_1"/>
    <property type="match status" value="1"/>
</dbReference>
<dbReference type="InterPro" id="IPR015854">
    <property type="entry name" value="ABC_transpr_LolD-like"/>
</dbReference>
<dbReference type="KEGG" id="mal:MAGa2830"/>
<evidence type="ECO:0000313" key="4">
    <source>
        <dbReference type="EMBL" id="CBH40498.1"/>
    </source>
</evidence>
<dbReference type="GO" id="GO:0005886">
    <property type="term" value="C:plasma membrane"/>
    <property type="evidence" value="ECO:0007669"/>
    <property type="project" value="TreeGrafter"/>
</dbReference>
<name>D3VQA4_MYCAA</name>
<dbReference type="InterPro" id="IPR017871">
    <property type="entry name" value="ABC_transporter-like_CS"/>
</dbReference>
<dbReference type="Proteomes" id="UP000006902">
    <property type="component" value="Chromosome"/>
</dbReference>
<reference evidence="5" key="1">
    <citation type="journal article" date="2010" name="BMC Genomics">
        <title>Comparative genomic and proteomic analyses of two Mycoplasma agalactiae strains: clues to the macro- and micro-events that are shaping mycoplasma diversity.</title>
        <authorList>
            <person name="Nouvel L.X."/>
            <person name="Sirand-Pugnet P."/>
            <person name="Marenda M.S."/>
            <person name="Sagne E."/>
            <person name="Barbe V."/>
            <person name="Mangenot S."/>
            <person name="Schenowitz C."/>
            <person name="Jacob D."/>
            <person name="Barre A."/>
            <person name="Claverol S."/>
            <person name="Blanchard A."/>
            <person name="Citti C."/>
        </authorList>
    </citation>
    <scope>NUCLEOTIDE SEQUENCE [LARGE SCALE GENOMIC DNA]</scope>
    <source>
        <strain evidence="5">5632</strain>
    </source>
</reference>
<dbReference type="GO" id="GO:0016887">
    <property type="term" value="F:ATP hydrolysis activity"/>
    <property type="evidence" value="ECO:0007669"/>
    <property type="project" value="InterPro"/>
</dbReference>
<keyword evidence="1" id="KW-0547">Nucleotide-binding</keyword>
<dbReference type="SMART" id="SM00382">
    <property type="entry name" value="AAA"/>
    <property type="match status" value="1"/>
</dbReference>
<dbReference type="InterPro" id="IPR003439">
    <property type="entry name" value="ABC_transporter-like_ATP-bd"/>
</dbReference>
<dbReference type="AlphaFoldDB" id="D3VQA4"/>
<evidence type="ECO:0000313" key="5">
    <source>
        <dbReference type="Proteomes" id="UP000006902"/>
    </source>
</evidence>
<dbReference type="EMBL" id="FP671138">
    <property type="protein sequence ID" value="CBH40498.1"/>
    <property type="molecule type" value="Genomic_DNA"/>
</dbReference>
<organism evidence="4 5">
    <name type="scientific">Mycoplasmopsis agalactiae</name>
    <name type="common">Mycoplasma agalactiae</name>
    <dbReference type="NCBI Taxonomy" id="2110"/>
    <lineage>
        <taxon>Bacteria</taxon>
        <taxon>Bacillati</taxon>
        <taxon>Mycoplasmatota</taxon>
        <taxon>Mycoplasmoidales</taxon>
        <taxon>Metamycoplasmataceae</taxon>
        <taxon>Mycoplasmopsis</taxon>
    </lineage>
</organism>
<dbReference type="PANTHER" id="PTHR24220:SF692">
    <property type="entry name" value="ABC TRANSPORTER DOMAIN-CONTAINING PROTEIN"/>
    <property type="match status" value="1"/>
</dbReference>
<dbReference type="Pfam" id="PF00005">
    <property type="entry name" value="ABC_tran"/>
    <property type="match status" value="1"/>
</dbReference>
<keyword evidence="2" id="KW-0067">ATP-binding</keyword>
<evidence type="ECO:0000259" key="3">
    <source>
        <dbReference type="PROSITE" id="PS50893"/>
    </source>
</evidence>
<dbReference type="eggNOG" id="COG3638">
    <property type="taxonomic scope" value="Bacteria"/>
</dbReference>
<feature type="domain" description="ABC transporter" evidence="3">
    <location>
        <begin position="5"/>
        <end position="303"/>
    </location>
</feature>
<evidence type="ECO:0000256" key="2">
    <source>
        <dbReference type="ARBA" id="ARBA00022840"/>
    </source>
</evidence>
<dbReference type="SUPFAM" id="SSF52540">
    <property type="entry name" value="P-loop containing nucleoside triphosphate hydrolases"/>
    <property type="match status" value="1"/>
</dbReference>
<dbReference type="InterPro" id="IPR003593">
    <property type="entry name" value="AAA+_ATPase"/>
</dbReference>
<gene>
    <name evidence="4" type="primary">phnC</name>
    <name evidence="4" type="ordered locus">MAGa2830</name>
</gene>
<dbReference type="OrthoDB" id="389713at2"/>
<dbReference type="GO" id="GO:0005524">
    <property type="term" value="F:ATP binding"/>
    <property type="evidence" value="ECO:0007669"/>
    <property type="project" value="UniProtKB-KW"/>
</dbReference>
<dbReference type="PROSITE" id="PS50893">
    <property type="entry name" value="ABC_TRANSPORTER_2"/>
    <property type="match status" value="1"/>
</dbReference>
<proteinExistence type="predicted"/>
<dbReference type="InterPro" id="IPR027417">
    <property type="entry name" value="P-loop_NTPase"/>
</dbReference>
<protein>
    <submittedName>
        <fullName evidence="4">ABC transporter, ATP binding protein</fullName>
    </submittedName>
</protein>
<dbReference type="GO" id="GO:0022857">
    <property type="term" value="F:transmembrane transporter activity"/>
    <property type="evidence" value="ECO:0007669"/>
    <property type="project" value="TreeGrafter"/>
</dbReference>
<dbReference type="RefSeq" id="WP_013021915.1">
    <property type="nucleotide sequence ID" value="NC_013948.1"/>
</dbReference>
<dbReference type="Gene3D" id="3.40.50.300">
    <property type="entry name" value="P-loop containing nucleotide triphosphate hydrolases"/>
    <property type="match status" value="1"/>
</dbReference>